<dbReference type="PROSITE" id="PS51450">
    <property type="entry name" value="LRR"/>
    <property type="match status" value="2"/>
</dbReference>
<feature type="coiled-coil region" evidence="19">
    <location>
        <begin position="2217"/>
        <end position="2251"/>
    </location>
</feature>
<evidence type="ECO:0000256" key="18">
    <source>
        <dbReference type="PROSITE-ProRule" id="PRU01006"/>
    </source>
</evidence>
<keyword evidence="10" id="KW-0418">Kinase</keyword>
<evidence type="ECO:0000256" key="11">
    <source>
        <dbReference type="ARBA" id="ARBA00022840"/>
    </source>
</evidence>
<dbReference type="GO" id="GO:0005524">
    <property type="term" value="F:ATP binding"/>
    <property type="evidence" value="ECO:0007669"/>
    <property type="project" value="UniProtKB-KW"/>
</dbReference>
<keyword evidence="17" id="KW-0862">Zinc</keyword>
<dbReference type="SMART" id="SM00184">
    <property type="entry name" value="RING"/>
    <property type="match status" value="1"/>
</dbReference>
<dbReference type="PANTHER" id="PTHR48005:SF13">
    <property type="entry name" value="SERINE_THREONINE-PROTEIN KINASE DDB_G0278509-RELATED"/>
    <property type="match status" value="1"/>
</dbReference>
<dbReference type="InterPro" id="IPR001611">
    <property type="entry name" value="Leu-rich_rpt"/>
</dbReference>
<evidence type="ECO:0000256" key="17">
    <source>
        <dbReference type="PROSITE-ProRule" id="PRU00175"/>
    </source>
</evidence>
<dbReference type="GO" id="GO:0008270">
    <property type="term" value="F:zinc ion binding"/>
    <property type="evidence" value="ECO:0007669"/>
    <property type="project" value="UniProtKB-KW"/>
</dbReference>
<evidence type="ECO:0000256" key="2">
    <source>
        <dbReference type="ARBA" id="ARBA00012513"/>
    </source>
</evidence>
<dbReference type="InterPro" id="IPR024763">
    <property type="entry name" value="VPS11_C"/>
</dbReference>
<proteinExistence type="predicted"/>
<comment type="subcellular location">
    <subcellularLocation>
        <location evidence="1">Membrane</location>
        <topology evidence="1">Single-pass membrane protein</topology>
    </subcellularLocation>
</comment>
<evidence type="ECO:0000256" key="12">
    <source>
        <dbReference type="ARBA" id="ARBA00022989"/>
    </source>
</evidence>
<organism evidence="24 25">
    <name type="scientific">Adiantum capillus-veneris</name>
    <name type="common">Maidenhair fern</name>
    <dbReference type="NCBI Taxonomy" id="13818"/>
    <lineage>
        <taxon>Eukaryota</taxon>
        <taxon>Viridiplantae</taxon>
        <taxon>Streptophyta</taxon>
        <taxon>Embryophyta</taxon>
        <taxon>Tracheophyta</taxon>
        <taxon>Polypodiopsida</taxon>
        <taxon>Polypodiidae</taxon>
        <taxon>Polypodiales</taxon>
        <taxon>Pteridineae</taxon>
        <taxon>Pteridaceae</taxon>
        <taxon>Vittarioideae</taxon>
        <taxon>Adiantum</taxon>
    </lineage>
</organism>
<dbReference type="Pfam" id="PF07714">
    <property type="entry name" value="PK_Tyr_Ser-Thr"/>
    <property type="match status" value="1"/>
</dbReference>
<keyword evidence="13" id="KW-0472">Membrane</keyword>
<dbReference type="GO" id="GO:0004674">
    <property type="term" value="F:protein serine/threonine kinase activity"/>
    <property type="evidence" value="ECO:0007669"/>
    <property type="project" value="UniProtKB-KW"/>
</dbReference>
<evidence type="ECO:0000256" key="13">
    <source>
        <dbReference type="ARBA" id="ARBA00023136"/>
    </source>
</evidence>
<dbReference type="SUPFAM" id="SSF50978">
    <property type="entry name" value="WD40 repeat-like"/>
    <property type="match status" value="1"/>
</dbReference>
<dbReference type="InterPro" id="IPR000547">
    <property type="entry name" value="Clathrin_H-chain/VPS_repeat"/>
</dbReference>
<name>A0A9D4V6X7_ADICA</name>
<dbReference type="OrthoDB" id="26184at2759"/>
<dbReference type="SUPFAM" id="SSF56112">
    <property type="entry name" value="Protein kinase-like (PK-like)"/>
    <property type="match status" value="1"/>
</dbReference>
<dbReference type="SUPFAM" id="SSF52047">
    <property type="entry name" value="RNI-like"/>
    <property type="match status" value="1"/>
</dbReference>
<keyword evidence="8" id="KW-0677">Repeat</keyword>
<dbReference type="InterPro" id="IPR051420">
    <property type="entry name" value="Ser_Thr_Kinases_DiverseReg"/>
</dbReference>
<dbReference type="InterPro" id="IPR013210">
    <property type="entry name" value="LRR_N_plant-typ"/>
</dbReference>
<dbReference type="InterPro" id="IPR032675">
    <property type="entry name" value="LRR_dom_sf"/>
</dbReference>
<dbReference type="FunFam" id="3.80.10.10:FF:000275">
    <property type="entry name" value="Leucine-rich repeat receptor-like protein kinase"/>
    <property type="match status" value="1"/>
</dbReference>
<evidence type="ECO:0000256" key="7">
    <source>
        <dbReference type="ARBA" id="ARBA00022729"/>
    </source>
</evidence>
<keyword evidence="4" id="KW-0433">Leucine-rich repeat</keyword>
<dbReference type="Pfam" id="PF13855">
    <property type="entry name" value="LRR_8"/>
    <property type="match status" value="4"/>
</dbReference>
<dbReference type="InterPro" id="IPR003591">
    <property type="entry name" value="Leu-rich_rpt_typical-subtyp"/>
</dbReference>
<dbReference type="Pfam" id="PF23266">
    <property type="entry name" value="VPS11_N"/>
    <property type="match status" value="1"/>
</dbReference>
<dbReference type="SMART" id="SM00369">
    <property type="entry name" value="LRR_TYP"/>
    <property type="match status" value="15"/>
</dbReference>
<dbReference type="GO" id="GO:0016192">
    <property type="term" value="P:vesicle-mediated transport"/>
    <property type="evidence" value="ECO:0007669"/>
    <property type="project" value="InterPro"/>
</dbReference>
<evidence type="ECO:0000256" key="3">
    <source>
        <dbReference type="ARBA" id="ARBA00022527"/>
    </source>
</evidence>
<dbReference type="EC" id="2.7.11.1" evidence="2"/>
<comment type="catalytic activity">
    <reaction evidence="15">
        <text>L-threonyl-[protein] + ATP = O-phospho-L-threonyl-[protein] + ADP + H(+)</text>
        <dbReference type="Rhea" id="RHEA:46608"/>
        <dbReference type="Rhea" id="RHEA-COMP:11060"/>
        <dbReference type="Rhea" id="RHEA-COMP:11605"/>
        <dbReference type="ChEBI" id="CHEBI:15378"/>
        <dbReference type="ChEBI" id="CHEBI:30013"/>
        <dbReference type="ChEBI" id="CHEBI:30616"/>
        <dbReference type="ChEBI" id="CHEBI:61977"/>
        <dbReference type="ChEBI" id="CHEBI:456216"/>
        <dbReference type="EC" id="2.7.11.1"/>
    </reaction>
</comment>
<evidence type="ECO:0000256" key="1">
    <source>
        <dbReference type="ARBA" id="ARBA00004167"/>
    </source>
</evidence>
<dbReference type="FunFam" id="3.80.10.10:FF:000095">
    <property type="entry name" value="LRR receptor-like serine/threonine-protein kinase GSO1"/>
    <property type="match status" value="2"/>
</dbReference>
<feature type="repeat" description="CHCR" evidence="18">
    <location>
        <begin position="1775"/>
        <end position="1927"/>
    </location>
</feature>
<evidence type="ECO:0000256" key="6">
    <source>
        <dbReference type="ARBA" id="ARBA00022692"/>
    </source>
</evidence>
<dbReference type="PROSITE" id="PS50236">
    <property type="entry name" value="CHCR"/>
    <property type="match status" value="2"/>
</dbReference>
<dbReference type="FunFam" id="3.80.10.10:FF:000383">
    <property type="entry name" value="Leucine-rich repeat receptor protein kinase EMS1"/>
    <property type="match status" value="2"/>
</dbReference>
<evidence type="ECO:0000256" key="10">
    <source>
        <dbReference type="ARBA" id="ARBA00022777"/>
    </source>
</evidence>
<protein>
    <recommendedName>
        <fullName evidence="2">non-specific serine/threonine protein kinase</fullName>
        <ecNumber evidence="2">2.7.11.1</ecNumber>
    </recommendedName>
</protein>
<dbReference type="Pfam" id="PF23356">
    <property type="entry name" value="TPR_PEP5_VPS11"/>
    <property type="match status" value="2"/>
</dbReference>
<keyword evidence="7 21" id="KW-0732">Signal</keyword>
<gene>
    <name evidence="24" type="ORF">GOP47_0005546</name>
</gene>
<dbReference type="InterPro" id="IPR057308">
    <property type="entry name" value="CHCR_PEP5_VPS11"/>
</dbReference>
<dbReference type="InterPro" id="IPR000719">
    <property type="entry name" value="Prot_kinase_dom"/>
</dbReference>
<dbReference type="InterPro" id="IPR036322">
    <property type="entry name" value="WD40_repeat_dom_sf"/>
</dbReference>
<feature type="domain" description="RING-type" evidence="23">
    <location>
        <begin position="2260"/>
        <end position="2295"/>
    </location>
</feature>
<dbReference type="InterPro" id="IPR001245">
    <property type="entry name" value="Ser-Thr/Tyr_kinase_cat_dom"/>
</dbReference>
<keyword evidence="14" id="KW-0325">Glycoprotein</keyword>
<dbReference type="Pfam" id="PF00560">
    <property type="entry name" value="LRR_1"/>
    <property type="match status" value="11"/>
</dbReference>
<dbReference type="Proteomes" id="UP000886520">
    <property type="component" value="Chromosome 5"/>
</dbReference>
<dbReference type="Pfam" id="PF12451">
    <property type="entry name" value="VPS11_C"/>
    <property type="match status" value="1"/>
</dbReference>
<dbReference type="Pfam" id="PF08263">
    <property type="entry name" value="LRRNT_2"/>
    <property type="match status" value="1"/>
</dbReference>
<dbReference type="CDD" id="cd16688">
    <property type="entry name" value="RING-H2_Vps11"/>
    <property type="match status" value="1"/>
</dbReference>
<dbReference type="Gene3D" id="3.80.10.10">
    <property type="entry name" value="Ribonuclease Inhibitor"/>
    <property type="match status" value="7"/>
</dbReference>
<dbReference type="Gene3D" id="3.30.200.20">
    <property type="entry name" value="Phosphorylase Kinase, domain 1"/>
    <property type="match status" value="1"/>
</dbReference>
<dbReference type="PROSITE" id="PS50011">
    <property type="entry name" value="PROTEIN_KINASE_DOM"/>
    <property type="match status" value="1"/>
</dbReference>
<evidence type="ECO:0000256" key="19">
    <source>
        <dbReference type="SAM" id="Coils"/>
    </source>
</evidence>
<keyword evidence="3" id="KW-0723">Serine/threonine-protein kinase</keyword>
<dbReference type="PANTHER" id="PTHR48005">
    <property type="entry name" value="LEUCINE RICH REPEAT KINASE 2"/>
    <property type="match status" value="1"/>
</dbReference>
<evidence type="ECO:0000256" key="8">
    <source>
        <dbReference type="ARBA" id="ARBA00022737"/>
    </source>
</evidence>
<keyword evidence="6" id="KW-0812">Transmembrane</keyword>
<sequence length="2346" mass="257724">MAASAPFLLLFILLLYCLSWSSRWDEEEDLWRSDCCAHAADDSRYGYKIYKAEDQVGDVQGLGVGMEAVVEEIGALLAFKSSIHEDPLGILASWRWLPDAASTVAQHCFWTGVYCDPADGGRVSSLVLPASQLRGSISPAIAHLASLRVLDLSHNLLSQHIPAQLGLLTHLSYLNLSHNRLHGSIPPSLSSCVVLTIFDLSHNILQGSIPSSFSSLTILQSLNLANNNLSGIIPPNFIASSSTVRHLILSANGLSGPIPEELGAMANLTLLSLSQNRFSGGIPASLANSSSLTELALSQNYLSGPVPTFSGTKLRGLYLDRNQLTGYIPASLQNCSALINLLLSFNKLEGELPMELGLLPSLKNFKAAGNNLTGSIPDSFVNSTRLVVLDLRDNQLSGVIPPAIGRLTLLQLVILSGNNLTGTIPPSFGTCTALTIFNLSHNQLSGYIPQELGKLSKSLRVLDLSANSLTGILPPSLGDCSQLVILSLHSNKLTGSIPSTYGQLRFLEVLDLHQNMLDGSLADFIGNYTSLRIIDLSTNNISGVIPEQLGQLVRLQKLSMRENQLKGSIPESLANCKELTDLLLDNNMLMGVIPVEFIGSLRRLQSLHLHNNRLSGYLPTGIGNCTFLKSLLLNDNLLVGSVPSEIGQLKLLQNFSLAANLITGSLPSSLGNCSALVQLDMSGCSLSGTIPGTIAQLQSLISLNLESNNITGALPAAMASMRSLRTLSLGFNLLTGSILKGLGKLTGLRELYLFSNVLSGAIPADIVECTQLQEIWLGHNELSSSIPAAIGQLKMLRSFSVVSNMLTGEIPASLGQCSELHYLDLSWNMLEGIIPPELGKLSRLVVLYLSHNKLTGPIPAELGNLTRAQIISLAGNYNLSGPIPSSLGECKSLETLDLSDNKLDGPIPSSLQGLDKLHVLLLQNNNLSGSVPAGGVLAKMNASSFTGNPLLCGPLVGTPCSKSSPGLSGSAPTPSPSQTNGSKMGTAKAENHSDGLKHSTKVAIASAVCSAAVVAGSTFLIWWCCFLLRGHRAAKPVEDSKTEILNFDKHIKLTLTDLWLATEGFRASNAVGSGTLFTVYRGVLRQDGKVIAVKKLSLPTSLRDKYREGLLQGLQALGQLRHRNLVPLLCYCHSADTIALVQDFMSKGSLKDHLNDSDDPGEEQKQGLLCDLSWETRFRIVMGVAEALVCLHDEASLVHGHLKPTNILLDDDFEPRVSDFAIAEILHSYTQLPRPVEADLAYLAPECQSTKGSIIRSCEADVYSFGVVVLELLTRRRREGVGEQQSMKANLAKWVRANFPERATTMLPEILQQEVPSRREEVVQVMALALHCTQEKAEDRPTMGEIVISSVQNNWEEDDDFVCVRTYWGGGFQKVDNSIVKLNSSNGGCRRVEDFFEEKGSSSAAEELKAEITCSSSGRGQMAVGHTDGLVHLLDRSLKVTLSFQAHSTSVYYIQQLKQRNMLVTVGEDDSVPLSTVNLKIFDLDKIQAEGTSTSVPLCVRTFQVFKDKFPEAKVTSFLVFEEPPPMLLVCIGLETGVVYCLKGEVARGAMAYLKLVVSPFEDVSPLSAITGLGLRVDGQDRQLFVVTKDSISLFNMQHQTPQKIPLDQIGCEGGCVAMNDNQDLVIGLPEAVYFYDADGRGPCWAFEGEKSFVGWFRGYLLVVIADQRRTDRSLFNIYDLKNRLIAYSFPIGKVTHVLCEWGNIIILTDDHKVVCLCEKDMESKLEMLFRKSLYTVAINLVQSQQDAAATAEVLRKYGDHLYGKQDYDEAMAQYIRTIGQLEPSYVIQKFLDAQRIHNLTNYLEKLHEKGLATPDHTTLLINCFTKLKAVAKLDDFIKGEEGGEGELRFDVETAVKVCRAAGYHQHAMYVAKKAGEHEWYLKILLEDLGGYDEALQYISSLSLYEAAVRLKQYGKILVCHKAPETIDILMGICVGESRGFAQSLHSNGLPAILPSPVDFIHIFVDQPKWLMFFLEQYANKVKDSLAHTEIHNTLLELYLSEDLCSPGFSQPLEKKEEVNNSVLNRAKSLNVSMTTRSEHSPIDHSASRRASKGKLDTSIVNYSRESKEEKAERLRKGLALLKSAWPSHEQQPRYDEDLAIVLCEMHGFRDGLLFLYEKMKLYKELLGCYMQDKDYQGLIACCKRLADPSRGGDSSLWADILQYFGERGEDCSKEVREVLVFVEKDNLLPPLIVLQTLAKNPNLTLSVVKDYVARQFQQMSQLIEEDQKTIDKYQKETVSMRNEVQDLKTNARIFQLSKCSACTSSLDLPAVHFLCMHSFHQRCLGDNEKECPVCIPNNRQLLDMKHNLDQSANDHDRFFQLLRNSDDGFSVIAEYFGRGILNRRQ</sequence>
<evidence type="ECO:0000259" key="22">
    <source>
        <dbReference type="PROSITE" id="PS50011"/>
    </source>
</evidence>
<feature type="chain" id="PRO_5038340299" description="non-specific serine/threonine protein kinase" evidence="21">
    <location>
        <begin position="22"/>
        <end position="2346"/>
    </location>
</feature>
<reference evidence="24 25" key="1">
    <citation type="submission" date="2021-01" db="EMBL/GenBank/DDBJ databases">
        <title>Adiantum capillus-veneris genome.</title>
        <authorList>
            <person name="Fang Y."/>
            <person name="Liao Q."/>
        </authorList>
    </citation>
    <scope>NUCLEOTIDE SEQUENCE [LARGE SCALE GENOMIC DNA]</scope>
    <source>
        <strain evidence="24">H3</strain>
        <tissue evidence="24">Leaf</tissue>
    </source>
</reference>
<dbReference type="InterPro" id="IPR001841">
    <property type="entry name" value="Znf_RING"/>
</dbReference>
<keyword evidence="25" id="KW-1185">Reference proteome</keyword>
<evidence type="ECO:0000313" key="24">
    <source>
        <dbReference type="EMBL" id="KAI5080067.1"/>
    </source>
</evidence>
<evidence type="ECO:0000256" key="15">
    <source>
        <dbReference type="ARBA" id="ARBA00047899"/>
    </source>
</evidence>
<keyword evidence="17" id="KW-0479">Metal-binding</keyword>
<feature type="repeat" description="CHCR" evidence="18">
    <location>
        <begin position="1945"/>
        <end position="2174"/>
    </location>
</feature>
<keyword evidence="19" id="KW-0175">Coiled coil</keyword>
<feature type="signal peptide" evidence="21">
    <location>
        <begin position="1"/>
        <end position="21"/>
    </location>
</feature>
<evidence type="ECO:0000256" key="14">
    <source>
        <dbReference type="ARBA" id="ARBA00023180"/>
    </source>
</evidence>
<dbReference type="GO" id="GO:0006886">
    <property type="term" value="P:intracellular protein transport"/>
    <property type="evidence" value="ECO:0007669"/>
    <property type="project" value="UniProtKB-UniRule"/>
</dbReference>
<keyword evidence="11" id="KW-0067">ATP-binding</keyword>
<dbReference type="EMBL" id="JABFUD020000005">
    <property type="protein sequence ID" value="KAI5080067.1"/>
    <property type="molecule type" value="Genomic_DNA"/>
</dbReference>
<evidence type="ECO:0000256" key="20">
    <source>
        <dbReference type="SAM" id="MobiDB-lite"/>
    </source>
</evidence>
<feature type="compositionally biased region" description="Polar residues" evidence="20">
    <location>
        <begin position="963"/>
        <end position="983"/>
    </location>
</feature>
<dbReference type="InterPro" id="IPR011009">
    <property type="entry name" value="Kinase-like_dom_sf"/>
</dbReference>
<accession>A0A9D4V6X7</accession>
<evidence type="ECO:0000256" key="16">
    <source>
        <dbReference type="ARBA" id="ARBA00048679"/>
    </source>
</evidence>
<evidence type="ECO:0000256" key="9">
    <source>
        <dbReference type="ARBA" id="ARBA00022741"/>
    </source>
</evidence>
<evidence type="ECO:0000256" key="5">
    <source>
        <dbReference type="ARBA" id="ARBA00022679"/>
    </source>
</evidence>
<evidence type="ECO:0000313" key="25">
    <source>
        <dbReference type="Proteomes" id="UP000886520"/>
    </source>
</evidence>
<keyword evidence="5" id="KW-0808">Transferase</keyword>
<dbReference type="SUPFAM" id="SSF57850">
    <property type="entry name" value="RING/U-box"/>
    <property type="match status" value="1"/>
</dbReference>
<dbReference type="GO" id="GO:0016020">
    <property type="term" value="C:membrane"/>
    <property type="evidence" value="ECO:0007669"/>
    <property type="project" value="UniProtKB-SubCell"/>
</dbReference>
<dbReference type="SUPFAM" id="SSF52058">
    <property type="entry name" value="L domain-like"/>
    <property type="match status" value="2"/>
</dbReference>
<feature type="domain" description="Protein kinase" evidence="22">
    <location>
        <begin position="1065"/>
        <end position="1362"/>
    </location>
</feature>
<evidence type="ECO:0000259" key="23">
    <source>
        <dbReference type="PROSITE" id="PS50089"/>
    </source>
</evidence>
<evidence type="ECO:0000256" key="4">
    <source>
        <dbReference type="ARBA" id="ARBA00022614"/>
    </source>
</evidence>
<keyword evidence="9" id="KW-0547">Nucleotide-binding</keyword>
<keyword evidence="17" id="KW-0863">Zinc-finger</keyword>
<evidence type="ECO:0000256" key="21">
    <source>
        <dbReference type="SAM" id="SignalP"/>
    </source>
</evidence>
<dbReference type="Gene3D" id="1.10.510.10">
    <property type="entry name" value="Transferase(Phosphotransferase) domain 1"/>
    <property type="match status" value="1"/>
</dbReference>
<dbReference type="PROSITE" id="PS50089">
    <property type="entry name" value="ZF_RING_2"/>
    <property type="match status" value="1"/>
</dbReference>
<feature type="region of interest" description="Disordered" evidence="20">
    <location>
        <begin position="963"/>
        <end position="992"/>
    </location>
</feature>
<comment type="caution">
    <text evidence="24">The sequence shown here is derived from an EMBL/GenBank/DDBJ whole genome shotgun (WGS) entry which is preliminary data.</text>
</comment>
<keyword evidence="12" id="KW-1133">Transmembrane helix</keyword>
<comment type="catalytic activity">
    <reaction evidence="16">
        <text>L-seryl-[protein] + ATP = O-phospho-L-seryl-[protein] + ADP + H(+)</text>
        <dbReference type="Rhea" id="RHEA:17989"/>
        <dbReference type="Rhea" id="RHEA-COMP:9863"/>
        <dbReference type="Rhea" id="RHEA-COMP:11604"/>
        <dbReference type="ChEBI" id="CHEBI:15378"/>
        <dbReference type="ChEBI" id="CHEBI:29999"/>
        <dbReference type="ChEBI" id="CHEBI:30616"/>
        <dbReference type="ChEBI" id="CHEBI:83421"/>
        <dbReference type="ChEBI" id="CHEBI:456216"/>
        <dbReference type="EC" id="2.7.11.1"/>
    </reaction>
</comment>
<dbReference type="SMART" id="SM00365">
    <property type="entry name" value="LRR_SD22"/>
    <property type="match status" value="8"/>
</dbReference>